<dbReference type="Proteomes" id="UP000325003">
    <property type="component" value="Unassembled WGS sequence"/>
</dbReference>
<gene>
    <name evidence="3" type="ORF">F0U44_12930</name>
</gene>
<dbReference type="InterPro" id="IPR050471">
    <property type="entry name" value="AB_hydrolase"/>
</dbReference>
<evidence type="ECO:0000313" key="3">
    <source>
        <dbReference type="EMBL" id="KAA1419339.1"/>
    </source>
</evidence>
<dbReference type="PANTHER" id="PTHR43433:SF5">
    <property type="entry name" value="AB HYDROLASE-1 DOMAIN-CONTAINING PROTEIN"/>
    <property type="match status" value="1"/>
</dbReference>
<keyword evidence="3" id="KW-0378">Hydrolase</keyword>
<evidence type="ECO:0000313" key="4">
    <source>
        <dbReference type="Proteomes" id="UP000325003"/>
    </source>
</evidence>
<dbReference type="GO" id="GO:0016787">
    <property type="term" value="F:hydrolase activity"/>
    <property type="evidence" value="ECO:0007669"/>
    <property type="project" value="UniProtKB-KW"/>
</dbReference>
<comment type="caution">
    <text evidence="3">The sequence shown here is derived from an EMBL/GenBank/DDBJ whole genome shotgun (WGS) entry which is preliminary data.</text>
</comment>
<dbReference type="Gene3D" id="3.40.50.1820">
    <property type="entry name" value="alpha/beta hydrolase"/>
    <property type="match status" value="1"/>
</dbReference>
<dbReference type="SUPFAM" id="SSF53474">
    <property type="entry name" value="alpha/beta-Hydrolases"/>
    <property type="match status" value="1"/>
</dbReference>
<dbReference type="Gene3D" id="3.40.50.2000">
    <property type="entry name" value="Glycogen Phosphorylase B"/>
    <property type="match status" value="1"/>
</dbReference>
<evidence type="ECO:0000259" key="1">
    <source>
        <dbReference type="Pfam" id="PF00561"/>
    </source>
</evidence>
<dbReference type="PRINTS" id="PR00111">
    <property type="entry name" value="ABHYDROLASE"/>
</dbReference>
<reference evidence="3 4" key="2">
    <citation type="submission" date="2019-09" db="EMBL/GenBank/DDBJ databases">
        <authorList>
            <person name="Jin C."/>
        </authorList>
    </citation>
    <scope>NUCLEOTIDE SEQUENCE [LARGE SCALE GENOMIC DNA]</scope>
    <source>
        <strain evidence="3 4">BN130099</strain>
    </source>
</reference>
<keyword evidence="4" id="KW-1185">Reference proteome</keyword>
<dbReference type="RefSeq" id="WP_149728673.1">
    <property type="nucleotide sequence ID" value="NZ_VUJV01000003.1"/>
</dbReference>
<reference evidence="3 4" key="1">
    <citation type="submission" date="2019-09" db="EMBL/GenBank/DDBJ databases">
        <title>Nocardioides panacisoli sp. nov., isolated from the soil of a ginseng field.</title>
        <authorList>
            <person name="Cho C."/>
        </authorList>
    </citation>
    <scope>NUCLEOTIDE SEQUENCE [LARGE SCALE GENOMIC DNA]</scope>
    <source>
        <strain evidence="3 4">BN130099</strain>
    </source>
</reference>
<dbReference type="PANTHER" id="PTHR43433">
    <property type="entry name" value="HYDROLASE, ALPHA/BETA FOLD FAMILY PROTEIN"/>
    <property type="match status" value="1"/>
</dbReference>
<accession>A0A5B1LIA0</accession>
<dbReference type="SUPFAM" id="SSF53756">
    <property type="entry name" value="UDP-Glycosyltransferase/glycogen phosphorylase"/>
    <property type="match status" value="1"/>
</dbReference>
<feature type="domain" description="AB hydrolase-1" evidence="1">
    <location>
        <begin position="35"/>
        <end position="286"/>
    </location>
</feature>
<name>A0A5B1LIA0_9ACTN</name>
<dbReference type="InterPro" id="IPR007235">
    <property type="entry name" value="Glyco_trans_28_C"/>
</dbReference>
<dbReference type="InterPro" id="IPR000073">
    <property type="entry name" value="AB_hydrolase_1"/>
</dbReference>
<dbReference type="Pfam" id="PF04101">
    <property type="entry name" value="Glyco_tran_28_C"/>
    <property type="match status" value="1"/>
</dbReference>
<feature type="domain" description="Glycosyl transferase family 28 C-terminal" evidence="2">
    <location>
        <begin position="553"/>
        <end position="688"/>
    </location>
</feature>
<proteinExistence type="predicted"/>
<organism evidence="3 4">
    <name type="scientific">Nocardioides humilatus</name>
    <dbReference type="NCBI Taxonomy" id="2607660"/>
    <lineage>
        <taxon>Bacteria</taxon>
        <taxon>Bacillati</taxon>
        <taxon>Actinomycetota</taxon>
        <taxon>Actinomycetes</taxon>
        <taxon>Propionibacteriales</taxon>
        <taxon>Nocardioidaceae</taxon>
        <taxon>Nocardioides</taxon>
    </lineage>
</organism>
<dbReference type="Pfam" id="PF00561">
    <property type="entry name" value="Abhydrolase_1"/>
    <property type="match status" value="1"/>
</dbReference>
<dbReference type="AlphaFoldDB" id="A0A5B1LIA0"/>
<sequence>MTQQEQTRARYPDSEGYIERDGVKVFYEVYGDGDPTILFCPTWTLIHSRVWKLQIAYLARHFRVIVFDPRGNGRSDRPRTREAYAEKEFAQDALDVLDATGTEQAFVVGLSRGTQRSLLLAAEHPDRVLGLIFIGPFFAISRTVASFKWRLMSNPRLAPLFFRKPISTRGFLAFNAVHVRTNYRAFVEWFAATATAEAHSTKAFDDVVGWALEGDPESLVLSSVADNAVPMTRRDQTALAEKVQCPVLVISGTKDKITPHADAKELVRVTGGQLVTIDGGDHEPHGRHPVLVNHAIREFMDPTFRPGTTGKRSSGRPRALFISSPIGLGHARRDVAIAQELRRLVPDLQVDWLAQDPVTRVLATEGERLHPASAFLASESGHIEAESAEHDLHAFQAIRRMDEILMANFMVFDDVVREERYDLWIGDEAWELDYHLHENPSLKRAPFAWLTDFVGFLPMPEGGEREAYLTTDYNAEMVEHIANQPQIRDRSIFVGNPDDVVPGGLGAGLPGIREWTEQHFDFSGYITGFDQSDLKDRERLRHDLGYRPDERVCLVTVGGSGVGGHLLRKVMEAFPAAKKLVPELRMVVVAGPRVDLSALPDTPGLEVHAYVADLYRHLAACDLAVVQGGLTTSMELTAVGRPFLYFPLRHHFEQNFHVSHRLDRYGAGCRMDYDESTPESIAEAIAEQIGRDVTYRPVETDGARRAAERIAELLN</sequence>
<dbReference type="EMBL" id="VUJV01000003">
    <property type="protein sequence ID" value="KAA1419339.1"/>
    <property type="molecule type" value="Genomic_DNA"/>
</dbReference>
<evidence type="ECO:0000259" key="2">
    <source>
        <dbReference type="Pfam" id="PF04101"/>
    </source>
</evidence>
<protein>
    <submittedName>
        <fullName evidence="3">Alpha/beta fold hydrolase</fullName>
    </submittedName>
</protein>
<dbReference type="InterPro" id="IPR029058">
    <property type="entry name" value="AB_hydrolase_fold"/>
</dbReference>
<dbReference type="GO" id="GO:0016758">
    <property type="term" value="F:hexosyltransferase activity"/>
    <property type="evidence" value="ECO:0007669"/>
    <property type="project" value="InterPro"/>
</dbReference>